<evidence type="ECO:0000313" key="3">
    <source>
        <dbReference type="Proteomes" id="UP000499080"/>
    </source>
</evidence>
<proteinExistence type="predicted"/>
<dbReference type="Proteomes" id="UP000499080">
    <property type="component" value="Unassembled WGS sequence"/>
</dbReference>
<gene>
    <name evidence="2" type="ORF">AVEN_52943_1</name>
</gene>
<name>A0A4Y2PNV2_ARAVE</name>
<feature type="compositionally biased region" description="Polar residues" evidence="1">
    <location>
        <begin position="64"/>
        <end position="81"/>
    </location>
</feature>
<organism evidence="2 3">
    <name type="scientific">Araneus ventricosus</name>
    <name type="common">Orbweaver spider</name>
    <name type="synonym">Epeira ventricosa</name>
    <dbReference type="NCBI Taxonomy" id="182803"/>
    <lineage>
        <taxon>Eukaryota</taxon>
        <taxon>Metazoa</taxon>
        <taxon>Ecdysozoa</taxon>
        <taxon>Arthropoda</taxon>
        <taxon>Chelicerata</taxon>
        <taxon>Arachnida</taxon>
        <taxon>Araneae</taxon>
        <taxon>Araneomorphae</taxon>
        <taxon>Entelegynae</taxon>
        <taxon>Araneoidea</taxon>
        <taxon>Araneidae</taxon>
        <taxon>Araneus</taxon>
    </lineage>
</organism>
<feature type="region of interest" description="Disordered" evidence="1">
    <location>
        <begin position="47"/>
        <end position="87"/>
    </location>
</feature>
<evidence type="ECO:0000256" key="1">
    <source>
        <dbReference type="SAM" id="MobiDB-lite"/>
    </source>
</evidence>
<dbReference type="AlphaFoldDB" id="A0A4Y2PNV2"/>
<reference evidence="2 3" key="1">
    <citation type="journal article" date="2019" name="Sci. Rep.">
        <title>Orb-weaving spider Araneus ventricosus genome elucidates the spidroin gene catalogue.</title>
        <authorList>
            <person name="Kono N."/>
            <person name="Nakamura H."/>
            <person name="Ohtoshi R."/>
            <person name="Moran D.A.P."/>
            <person name="Shinohara A."/>
            <person name="Yoshida Y."/>
            <person name="Fujiwara M."/>
            <person name="Mori M."/>
            <person name="Tomita M."/>
            <person name="Arakawa K."/>
        </authorList>
    </citation>
    <scope>NUCLEOTIDE SEQUENCE [LARGE SCALE GENOMIC DNA]</scope>
</reference>
<sequence>MTRVEPFGKVEERFASQKETTFSVRFTVRFAQAFITSLFQAFQKVVQSPPSEDKTEPPCRLRSRTPTEGSNSPFLTPSSKPCSYRGVQPPFLSPLLLTLS</sequence>
<protein>
    <submittedName>
        <fullName evidence="2">Uncharacterized protein</fullName>
    </submittedName>
</protein>
<accession>A0A4Y2PNV2</accession>
<keyword evidence="3" id="KW-1185">Reference proteome</keyword>
<evidence type="ECO:0000313" key="2">
    <source>
        <dbReference type="EMBL" id="GBN51766.1"/>
    </source>
</evidence>
<comment type="caution">
    <text evidence="2">The sequence shown here is derived from an EMBL/GenBank/DDBJ whole genome shotgun (WGS) entry which is preliminary data.</text>
</comment>
<dbReference type="EMBL" id="BGPR01011533">
    <property type="protein sequence ID" value="GBN51766.1"/>
    <property type="molecule type" value="Genomic_DNA"/>
</dbReference>